<accession>A0ABP9VS84</accession>
<dbReference type="Proteomes" id="UP001416858">
    <property type="component" value="Unassembled WGS sequence"/>
</dbReference>
<sequence length="92" mass="10326">MRPLPNAFYFGPFTLGSVRGERARRDAAVKTFDFNRTARAAPLEKLLGWGELGWHQGTASEPPWNFACYFLRQTCGPAGKRTPDSKRSADHI</sequence>
<protein>
    <submittedName>
        <fullName evidence="1">Uncharacterized protein</fullName>
    </submittedName>
</protein>
<reference evidence="1 2" key="1">
    <citation type="submission" date="2024-02" db="EMBL/GenBank/DDBJ databases">
        <title>Rhodopirellula caenicola NBRC 110016.</title>
        <authorList>
            <person name="Ichikawa N."/>
            <person name="Katano-Makiyama Y."/>
            <person name="Hidaka K."/>
        </authorList>
    </citation>
    <scope>NUCLEOTIDE SEQUENCE [LARGE SCALE GENOMIC DNA]</scope>
    <source>
        <strain evidence="1 2">NBRC 110016</strain>
    </source>
</reference>
<gene>
    <name evidence="1" type="ORF">Rcae01_02548</name>
</gene>
<keyword evidence="2" id="KW-1185">Reference proteome</keyword>
<dbReference type="EMBL" id="BAABRO010000004">
    <property type="protein sequence ID" value="GAA5507093.1"/>
    <property type="molecule type" value="Genomic_DNA"/>
</dbReference>
<comment type="caution">
    <text evidence="1">The sequence shown here is derived from an EMBL/GenBank/DDBJ whole genome shotgun (WGS) entry which is preliminary data.</text>
</comment>
<evidence type="ECO:0000313" key="1">
    <source>
        <dbReference type="EMBL" id="GAA5507093.1"/>
    </source>
</evidence>
<name>A0ABP9VS84_9BACT</name>
<proteinExistence type="predicted"/>
<organism evidence="1 2">
    <name type="scientific">Novipirellula caenicola</name>
    <dbReference type="NCBI Taxonomy" id="1536901"/>
    <lineage>
        <taxon>Bacteria</taxon>
        <taxon>Pseudomonadati</taxon>
        <taxon>Planctomycetota</taxon>
        <taxon>Planctomycetia</taxon>
        <taxon>Pirellulales</taxon>
        <taxon>Pirellulaceae</taxon>
        <taxon>Novipirellula</taxon>
    </lineage>
</organism>
<evidence type="ECO:0000313" key="2">
    <source>
        <dbReference type="Proteomes" id="UP001416858"/>
    </source>
</evidence>